<dbReference type="KEGG" id="emc:129330736"/>
<dbReference type="RefSeq" id="XP_054836893.1">
    <property type="nucleotide sequence ID" value="XM_054980918.1"/>
</dbReference>
<evidence type="ECO:0000256" key="6">
    <source>
        <dbReference type="ARBA" id="ARBA00023242"/>
    </source>
</evidence>
<dbReference type="GO" id="GO:0031511">
    <property type="term" value="C:Mis6-Sim4 complex"/>
    <property type="evidence" value="ECO:0007669"/>
    <property type="project" value="TreeGrafter"/>
</dbReference>
<dbReference type="GeneID" id="129330736"/>
<evidence type="ECO:0000256" key="4">
    <source>
        <dbReference type="ARBA" id="ARBA00016395"/>
    </source>
</evidence>
<dbReference type="PANTHER" id="PTHR14582:SF1">
    <property type="entry name" value="CENTROMERE PROTEIN O"/>
    <property type="match status" value="1"/>
</dbReference>
<evidence type="ECO:0000256" key="5">
    <source>
        <dbReference type="ARBA" id="ARBA00022454"/>
    </source>
</evidence>
<dbReference type="CDD" id="cd23836">
    <property type="entry name" value="DRWD-C_CENP-O"/>
    <property type="match status" value="1"/>
</dbReference>
<evidence type="ECO:0000256" key="7">
    <source>
        <dbReference type="ARBA" id="ARBA00023328"/>
    </source>
</evidence>
<dbReference type="RefSeq" id="XP_054836884.1">
    <property type="nucleotide sequence ID" value="XM_054980909.1"/>
</dbReference>
<dbReference type="Pfam" id="PF09496">
    <property type="entry name" value="CENP-O"/>
    <property type="match status" value="1"/>
</dbReference>
<keyword evidence="7" id="KW-0137">Centromere</keyword>
<accession>A0AA97KZL9</accession>
<organism evidence="9 10">
    <name type="scientific">Eublepharis macularius</name>
    <name type="common">Leopard gecko</name>
    <name type="synonym">Cyrtodactylus macularius</name>
    <dbReference type="NCBI Taxonomy" id="481883"/>
    <lineage>
        <taxon>Eukaryota</taxon>
        <taxon>Metazoa</taxon>
        <taxon>Chordata</taxon>
        <taxon>Craniata</taxon>
        <taxon>Vertebrata</taxon>
        <taxon>Euteleostomi</taxon>
        <taxon>Lepidosauria</taxon>
        <taxon>Squamata</taxon>
        <taxon>Bifurcata</taxon>
        <taxon>Gekkota</taxon>
        <taxon>Eublepharidae</taxon>
        <taxon>Eublepharinae</taxon>
        <taxon>Eublepharis</taxon>
    </lineage>
</organism>
<dbReference type="Proteomes" id="UP001190640">
    <property type="component" value="Chromosome 1"/>
</dbReference>
<evidence type="ECO:0000256" key="1">
    <source>
        <dbReference type="ARBA" id="ARBA00004123"/>
    </source>
</evidence>
<comment type="subcellular location">
    <subcellularLocation>
        <location evidence="2">Chromosome</location>
        <location evidence="2">Centromere</location>
    </subcellularLocation>
    <subcellularLocation>
        <location evidence="1">Nucleus</location>
    </subcellularLocation>
</comment>
<dbReference type="AlphaFoldDB" id="A0AA97KZL9"/>
<keyword evidence="8" id="KW-0175">Coiled coil</keyword>
<dbReference type="CDD" id="cd23835">
    <property type="entry name" value="DRWD-N_CENP-O"/>
    <property type="match status" value="1"/>
</dbReference>
<dbReference type="InterPro" id="IPR018464">
    <property type="entry name" value="CENP-O"/>
</dbReference>
<keyword evidence="9" id="KW-1185">Reference proteome</keyword>
<dbReference type="CTD" id="79172"/>
<dbReference type="PANTHER" id="PTHR14582">
    <property type="entry name" value="INNER KINETOCHORE SUBUNIT MAL2"/>
    <property type="match status" value="1"/>
</dbReference>
<protein>
    <recommendedName>
        <fullName evidence="4">Centromere protein O</fullName>
    </recommendedName>
</protein>
<sequence length="308" mass="34408">MEASRTSLRDGVLSHLENLEACSHQLALKQEEEEQQEENVARLKARIQELKHQRDKMKAKLNLIRGKDGTQSATQTPQASNQAALELRVQNLKNLLKMFRLTGISGKLTREGVCLCIGTAFEGTYLDSYYLHLRIQHPIQIQRHTVPAFIHLKQIADEYLQTDVKRFFSVLSDHLNAYAGRKFQAEQLQEHFAALLAGPLQANSLYSLVEFSYRVEAGGKTFPFLARLTYEDPTCILPTEASVAWKEDAVASGAEMVASHKALFCEKPLHKVFRSFTDSTENLSQAVAPEPSTSTAGVPLHCGKAAAW</sequence>
<evidence type="ECO:0000313" key="11">
    <source>
        <dbReference type="RefSeq" id="XP_054836893.1"/>
    </source>
</evidence>
<keyword evidence="5" id="KW-0158">Chromosome</keyword>
<evidence type="ECO:0000256" key="8">
    <source>
        <dbReference type="SAM" id="Coils"/>
    </source>
</evidence>
<evidence type="ECO:0000313" key="9">
    <source>
        <dbReference type="Proteomes" id="UP001190640"/>
    </source>
</evidence>
<comment type="similarity">
    <text evidence="3">Belongs to the CENP-O/MCM21 family.</text>
</comment>
<proteinExistence type="inferred from homology"/>
<name>A0AA97KZL9_EUBMA</name>
<feature type="coiled-coil region" evidence="8">
    <location>
        <begin position="19"/>
        <end position="67"/>
    </location>
</feature>
<dbReference type="GO" id="GO:0005634">
    <property type="term" value="C:nucleus"/>
    <property type="evidence" value="ECO:0007669"/>
    <property type="project" value="UniProtKB-SubCell"/>
</dbReference>
<gene>
    <name evidence="10 11" type="primary">CENPO</name>
</gene>
<evidence type="ECO:0000313" key="10">
    <source>
        <dbReference type="RefSeq" id="XP_054836884.1"/>
    </source>
</evidence>
<evidence type="ECO:0000256" key="2">
    <source>
        <dbReference type="ARBA" id="ARBA00004584"/>
    </source>
</evidence>
<evidence type="ECO:0000256" key="3">
    <source>
        <dbReference type="ARBA" id="ARBA00007321"/>
    </source>
</evidence>
<keyword evidence="6" id="KW-0539">Nucleus</keyword>
<reference evidence="10 11" key="1">
    <citation type="submission" date="2025-04" db="UniProtKB">
        <authorList>
            <consortium name="RefSeq"/>
        </authorList>
    </citation>
    <scope>IDENTIFICATION</scope>
    <source>
        <tissue evidence="10 11">Blood</tissue>
    </source>
</reference>